<dbReference type="Proteomes" id="UP000617628">
    <property type="component" value="Unassembled WGS sequence"/>
</dbReference>
<dbReference type="RefSeq" id="WP_200355003.1">
    <property type="nucleotide sequence ID" value="NZ_JAENIL010000012.1"/>
</dbReference>
<sequence length="96" mass="10929">MLSNLLVYGLSLALGGIASYAYADSMQKRSILLLASTLLVPLYWIVTMRTFNVELLLPRMSGRAGAILFILPLFWSFSFGSSFFFEINRLRNRDDR</sequence>
<feature type="transmembrane region" description="Helical" evidence="1">
    <location>
        <begin position="6"/>
        <end position="23"/>
    </location>
</feature>
<accession>A0A934VKK4</accession>
<evidence type="ECO:0000313" key="3">
    <source>
        <dbReference type="Proteomes" id="UP000617628"/>
    </source>
</evidence>
<dbReference type="EMBL" id="JAENIL010000012">
    <property type="protein sequence ID" value="MBK1876786.1"/>
    <property type="molecule type" value="Genomic_DNA"/>
</dbReference>
<keyword evidence="1" id="KW-0812">Transmembrane</keyword>
<reference evidence="2" key="1">
    <citation type="submission" date="2021-01" db="EMBL/GenBank/DDBJ databases">
        <title>Modified the classification status of verrucomicrobia.</title>
        <authorList>
            <person name="Feng X."/>
        </authorList>
    </citation>
    <scope>NUCLEOTIDE SEQUENCE</scope>
    <source>
        <strain evidence="2">KCTC 13126</strain>
    </source>
</reference>
<dbReference type="AlphaFoldDB" id="A0A934VKK4"/>
<name>A0A934VKK4_9BACT</name>
<protein>
    <submittedName>
        <fullName evidence="2">Uncharacterized protein</fullName>
    </submittedName>
</protein>
<keyword evidence="3" id="KW-1185">Reference proteome</keyword>
<evidence type="ECO:0000313" key="2">
    <source>
        <dbReference type="EMBL" id="MBK1876786.1"/>
    </source>
</evidence>
<organism evidence="2 3">
    <name type="scientific">Pelagicoccus mobilis</name>
    <dbReference type="NCBI Taxonomy" id="415221"/>
    <lineage>
        <taxon>Bacteria</taxon>
        <taxon>Pseudomonadati</taxon>
        <taxon>Verrucomicrobiota</taxon>
        <taxon>Opitutia</taxon>
        <taxon>Puniceicoccales</taxon>
        <taxon>Pelagicoccaceae</taxon>
        <taxon>Pelagicoccus</taxon>
    </lineage>
</organism>
<evidence type="ECO:0000256" key="1">
    <source>
        <dbReference type="SAM" id="Phobius"/>
    </source>
</evidence>
<feature type="transmembrane region" description="Helical" evidence="1">
    <location>
        <begin position="66"/>
        <end position="87"/>
    </location>
</feature>
<keyword evidence="1" id="KW-0472">Membrane</keyword>
<comment type="caution">
    <text evidence="2">The sequence shown here is derived from an EMBL/GenBank/DDBJ whole genome shotgun (WGS) entry which is preliminary data.</text>
</comment>
<gene>
    <name evidence="2" type="ORF">JIN87_07900</name>
</gene>
<proteinExistence type="predicted"/>
<keyword evidence="1" id="KW-1133">Transmembrane helix</keyword>
<feature type="transmembrane region" description="Helical" evidence="1">
    <location>
        <begin position="30"/>
        <end position="46"/>
    </location>
</feature>